<keyword evidence="2" id="KW-1185">Reference proteome</keyword>
<evidence type="ECO:0000313" key="2">
    <source>
        <dbReference type="Proteomes" id="UP001266305"/>
    </source>
</evidence>
<dbReference type="Proteomes" id="UP001266305">
    <property type="component" value="Unassembled WGS sequence"/>
</dbReference>
<accession>A0ABQ9U1X9</accession>
<sequence length="92" mass="9862">MKPSWAAELGCGNRPLEAGMAPTAEGSAVPGAVRRYAEWRTLEDRTDSSGWQTGGGDYTEGKELQRSIASALKAALQSLLSSERYIGTKDRS</sequence>
<gene>
    <name evidence="1" type="ORF">P7K49_030354</name>
</gene>
<name>A0ABQ9U1X9_SAGOE</name>
<dbReference type="EMBL" id="JASSZA010000016">
    <property type="protein sequence ID" value="KAK2091070.1"/>
    <property type="molecule type" value="Genomic_DNA"/>
</dbReference>
<proteinExistence type="predicted"/>
<comment type="caution">
    <text evidence="1">The sequence shown here is derived from an EMBL/GenBank/DDBJ whole genome shotgun (WGS) entry which is preliminary data.</text>
</comment>
<protein>
    <submittedName>
        <fullName evidence="1">Uncharacterized protein</fullName>
    </submittedName>
</protein>
<evidence type="ECO:0000313" key="1">
    <source>
        <dbReference type="EMBL" id="KAK2091070.1"/>
    </source>
</evidence>
<organism evidence="1 2">
    <name type="scientific">Saguinus oedipus</name>
    <name type="common">Cotton-top tamarin</name>
    <name type="synonym">Oedipomidas oedipus</name>
    <dbReference type="NCBI Taxonomy" id="9490"/>
    <lineage>
        <taxon>Eukaryota</taxon>
        <taxon>Metazoa</taxon>
        <taxon>Chordata</taxon>
        <taxon>Craniata</taxon>
        <taxon>Vertebrata</taxon>
        <taxon>Euteleostomi</taxon>
        <taxon>Mammalia</taxon>
        <taxon>Eutheria</taxon>
        <taxon>Euarchontoglires</taxon>
        <taxon>Primates</taxon>
        <taxon>Haplorrhini</taxon>
        <taxon>Platyrrhini</taxon>
        <taxon>Cebidae</taxon>
        <taxon>Callitrichinae</taxon>
        <taxon>Saguinus</taxon>
    </lineage>
</organism>
<reference evidence="1 2" key="1">
    <citation type="submission" date="2023-05" db="EMBL/GenBank/DDBJ databases">
        <title>B98-5 Cell Line De Novo Hybrid Assembly: An Optical Mapping Approach.</title>
        <authorList>
            <person name="Kananen K."/>
            <person name="Auerbach J.A."/>
            <person name="Kautto E."/>
            <person name="Blachly J.S."/>
        </authorList>
    </citation>
    <scope>NUCLEOTIDE SEQUENCE [LARGE SCALE GENOMIC DNA]</scope>
    <source>
        <strain evidence="1">B95-8</strain>
        <tissue evidence="1">Cell line</tissue>
    </source>
</reference>